<evidence type="ECO:0000313" key="11">
    <source>
        <dbReference type="EMBL" id="ADD41474.1"/>
    </source>
</evidence>
<keyword evidence="5" id="KW-0479">Metal-binding</keyword>
<dbReference type="GO" id="GO:0006742">
    <property type="term" value="P:NADP+ catabolic process"/>
    <property type="evidence" value="ECO:0007669"/>
    <property type="project" value="TreeGrafter"/>
</dbReference>
<evidence type="ECO:0000256" key="5">
    <source>
        <dbReference type="ARBA" id="ARBA00022723"/>
    </source>
</evidence>
<dbReference type="GO" id="GO:0046872">
    <property type="term" value="F:metal ion binding"/>
    <property type="evidence" value="ECO:0007669"/>
    <property type="project" value="UniProtKB-KW"/>
</dbReference>
<dbReference type="InterPro" id="IPR020084">
    <property type="entry name" value="NUDIX_hydrolase_CS"/>
</dbReference>
<comment type="cofactor">
    <cofactor evidence="1">
        <name>Mg(2+)</name>
        <dbReference type="ChEBI" id="CHEBI:18420"/>
    </cofactor>
</comment>
<dbReference type="CDD" id="cd03429">
    <property type="entry name" value="NUDIX_NADH_pyrophosphatase_Nudt13"/>
    <property type="match status" value="1"/>
</dbReference>
<evidence type="ECO:0000256" key="9">
    <source>
        <dbReference type="ARBA" id="ARBA00023679"/>
    </source>
</evidence>
<reference evidence="11 12" key="1">
    <citation type="journal article" date="2009" name="Stand. Genomic Sci.">
        <title>Complete genome sequence of Stackebrandtia nassauensis type strain (LLR-40K-21).</title>
        <authorList>
            <person name="Munk C."/>
            <person name="Lapidus A."/>
            <person name="Copeland A."/>
            <person name="Jando M."/>
            <person name="Mayilraj S."/>
            <person name="Glavina Del Rio T."/>
            <person name="Nolan M."/>
            <person name="Chen F."/>
            <person name="Lucas S."/>
            <person name="Tice H."/>
            <person name="Cheng J.F."/>
            <person name="Han C."/>
            <person name="Detter J.C."/>
            <person name="Bruce D."/>
            <person name="Goodwin L."/>
            <person name="Chain P."/>
            <person name="Pitluck S."/>
            <person name="Goker M."/>
            <person name="Ovchinikova G."/>
            <person name="Pati A."/>
            <person name="Ivanova N."/>
            <person name="Mavromatis K."/>
            <person name="Chen A."/>
            <person name="Palaniappan K."/>
            <person name="Land M."/>
            <person name="Hauser L."/>
            <person name="Chang Y.J."/>
            <person name="Jeffries C.D."/>
            <person name="Bristow J."/>
            <person name="Eisen J.A."/>
            <person name="Markowitz V."/>
            <person name="Hugenholtz P."/>
            <person name="Kyrpides N.C."/>
            <person name="Klenk H.P."/>
        </authorList>
    </citation>
    <scope>NUCLEOTIDE SEQUENCE [LARGE SCALE GENOMIC DNA]</scope>
    <source>
        <strain evidence="12">DSM 44728 / CIP 108903 / NRRL B-16338 / NBRC 102104 / LLR-40K-21</strain>
    </source>
</reference>
<keyword evidence="6 11" id="KW-0378">Hydrolase</keyword>
<dbReference type="PROSITE" id="PS51462">
    <property type="entry name" value="NUDIX"/>
    <property type="match status" value="1"/>
</dbReference>
<dbReference type="PROSITE" id="PS00893">
    <property type="entry name" value="NUDIX_BOX"/>
    <property type="match status" value="1"/>
</dbReference>
<dbReference type="AlphaFoldDB" id="D3PYA7"/>
<keyword evidence="12" id="KW-1185">Reference proteome</keyword>
<dbReference type="GO" id="GO:0110153">
    <property type="term" value="F:RNA NAD-cap (NMN-forming) hydrolase activity"/>
    <property type="evidence" value="ECO:0007669"/>
    <property type="project" value="RHEA"/>
</dbReference>
<dbReference type="GO" id="GO:0005829">
    <property type="term" value="C:cytosol"/>
    <property type="evidence" value="ECO:0007669"/>
    <property type="project" value="TreeGrafter"/>
</dbReference>
<keyword evidence="8" id="KW-0520">NAD</keyword>
<dbReference type="HOGENOM" id="CLU_037162_0_4_11"/>
<evidence type="ECO:0000256" key="7">
    <source>
        <dbReference type="ARBA" id="ARBA00022842"/>
    </source>
</evidence>
<name>D3PYA7_STANL</name>
<feature type="domain" description="Nudix hydrolase" evidence="10">
    <location>
        <begin position="143"/>
        <end position="272"/>
    </location>
</feature>
<comment type="cofactor">
    <cofactor evidence="2">
        <name>Zn(2+)</name>
        <dbReference type="ChEBI" id="CHEBI:29105"/>
    </cofactor>
</comment>
<dbReference type="Gene3D" id="3.90.79.20">
    <property type="match status" value="1"/>
</dbReference>
<proteinExistence type="inferred from homology"/>
<keyword evidence="7" id="KW-0460">Magnesium</keyword>
<dbReference type="Gene3D" id="3.90.79.10">
    <property type="entry name" value="Nucleoside Triphosphate Pyrophosphohydrolase"/>
    <property type="match status" value="1"/>
</dbReference>
<dbReference type="OrthoDB" id="9791656at2"/>
<evidence type="ECO:0000256" key="3">
    <source>
        <dbReference type="ARBA" id="ARBA00009595"/>
    </source>
</evidence>
<dbReference type="GO" id="GO:0035529">
    <property type="term" value="F:NADH pyrophosphatase activity"/>
    <property type="evidence" value="ECO:0007669"/>
    <property type="project" value="TreeGrafter"/>
</dbReference>
<dbReference type="SUPFAM" id="SSF55811">
    <property type="entry name" value="Nudix"/>
    <property type="match status" value="1"/>
</dbReference>
<dbReference type="Proteomes" id="UP000000844">
    <property type="component" value="Chromosome"/>
</dbReference>
<evidence type="ECO:0000256" key="4">
    <source>
        <dbReference type="ARBA" id="ARBA00012381"/>
    </source>
</evidence>
<dbReference type="InterPro" id="IPR050241">
    <property type="entry name" value="NAD-cap_RNA_hydrolase_NudC"/>
</dbReference>
<dbReference type="EMBL" id="CP001778">
    <property type="protein sequence ID" value="ADD41474.1"/>
    <property type="molecule type" value="Genomic_DNA"/>
</dbReference>
<dbReference type="EC" id="3.6.1.22" evidence="4"/>
<protein>
    <recommendedName>
        <fullName evidence="4">NAD(+) diphosphatase</fullName>
        <ecNumber evidence="4">3.6.1.22</ecNumber>
    </recommendedName>
</protein>
<dbReference type="RefSeq" id="WP_013017045.1">
    <property type="nucleotide sequence ID" value="NC_013947.1"/>
</dbReference>
<accession>D3PYA7</accession>
<dbReference type="PANTHER" id="PTHR42904">
    <property type="entry name" value="NUDIX HYDROLASE, NUDC SUBFAMILY"/>
    <property type="match status" value="1"/>
</dbReference>
<dbReference type="GO" id="GO:0019677">
    <property type="term" value="P:NAD+ catabolic process"/>
    <property type="evidence" value="ECO:0007669"/>
    <property type="project" value="TreeGrafter"/>
</dbReference>
<dbReference type="KEGG" id="sna:Snas_1777"/>
<sequence>MRPQLSRAVLDRAAHRRADPAWLDEAWTRAKVLVVDPASGNVAVTGEPPELVYTEPDAAPDGDRLYLGGEKQPYFAVAAPVEAGMGLREAGPLLSDFDVGVLTEAVALVRWHADHTFHAATGELTEVDEGGWSRRAGDKVSWPRTDPAVMVIITDGADRVLLANGKGWPADRFSCVAGFVEPGESAEAACHREVAEEVGVDIDGLTYVASQPWPYPRSLMLAFEAVADPAQDIVVEPAEIAAARWFDRAELRAALSGETAPLRVPPSISIARFLMERWLTES</sequence>
<organism evidence="11 12">
    <name type="scientific">Stackebrandtia nassauensis (strain DSM 44728 / CIP 108903 / NRRL B-16338 / NBRC 102104 / LLR-40K-21)</name>
    <dbReference type="NCBI Taxonomy" id="446470"/>
    <lineage>
        <taxon>Bacteria</taxon>
        <taxon>Bacillati</taxon>
        <taxon>Actinomycetota</taxon>
        <taxon>Actinomycetes</taxon>
        <taxon>Glycomycetales</taxon>
        <taxon>Glycomycetaceae</taxon>
        <taxon>Stackebrandtia</taxon>
    </lineage>
</organism>
<dbReference type="Pfam" id="PF00293">
    <property type="entry name" value="NUDIX"/>
    <property type="match status" value="1"/>
</dbReference>
<dbReference type="eggNOG" id="COG2816">
    <property type="taxonomic scope" value="Bacteria"/>
</dbReference>
<gene>
    <name evidence="11" type="ordered locus">Snas_1777</name>
</gene>
<dbReference type="InterPro" id="IPR015797">
    <property type="entry name" value="NUDIX_hydrolase-like_dom_sf"/>
</dbReference>
<dbReference type="InterPro" id="IPR049734">
    <property type="entry name" value="NudC-like_C"/>
</dbReference>
<evidence type="ECO:0000256" key="2">
    <source>
        <dbReference type="ARBA" id="ARBA00001947"/>
    </source>
</evidence>
<dbReference type="PANTHER" id="PTHR42904:SF6">
    <property type="entry name" value="NAD-CAPPED RNA HYDROLASE NUDT12"/>
    <property type="match status" value="1"/>
</dbReference>
<dbReference type="STRING" id="446470.Snas_1777"/>
<comment type="similarity">
    <text evidence="3">Belongs to the Nudix hydrolase family. NudC subfamily.</text>
</comment>
<evidence type="ECO:0000313" key="12">
    <source>
        <dbReference type="Proteomes" id="UP000000844"/>
    </source>
</evidence>
<evidence type="ECO:0000256" key="1">
    <source>
        <dbReference type="ARBA" id="ARBA00001946"/>
    </source>
</evidence>
<dbReference type="InterPro" id="IPR000086">
    <property type="entry name" value="NUDIX_hydrolase_dom"/>
</dbReference>
<evidence type="ECO:0000259" key="10">
    <source>
        <dbReference type="PROSITE" id="PS51462"/>
    </source>
</evidence>
<evidence type="ECO:0000256" key="8">
    <source>
        <dbReference type="ARBA" id="ARBA00023027"/>
    </source>
</evidence>
<evidence type="ECO:0000256" key="6">
    <source>
        <dbReference type="ARBA" id="ARBA00022801"/>
    </source>
</evidence>
<comment type="catalytic activity">
    <reaction evidence="9">
        <text>a 5'-end NAD(+)-phospho-ribonucleoside in mRNA + H2O = a 5'-end phospho-adenosine-phospho-ribonucleoside in mRNA + beta-nicotinamide D-ribonucleotide + 2 H(+)</text>
        <dbReference type="Rhea" id="RHEA:60876"/>
        <dbReference type="Rhea" id="RHEA-COMP:15698"/>
        <dbReference type="Rhea" id="RHEA-COMP:15719"/>
        <dbReference type="ChEBI" id="CHEBI:14649"/>
        <dbReference type="ChEBI" id="CHEBI:15377"/>
        <dbReference type="ChEBI" id="CHEBI:15378"/>
        <dbReference type="ChEBI" id="CHEBI:144029"/>
        <dbReference type="ChEBI" id="CHEBI:144051"/>
    </reaction>
    <physiologicalReaction direction="left-to-right" evidence="9">
        <dbReference type="Rhea" id="RHEA:60877"/>
    </physiologicalReaction>
</comment>
<dbReference type="NCBIfam" id="NF001299">
    <property type="entry name" value="PRK00241.1"/>
    <property type="match status" value="1"/>
</dbReference>